<gene>
    <name evidence="2" type="ORF">GCM10011320_35870</name>
</gene>
<dbReference type="EMBL" id="BMKW01000008">
    <property type="protein sequence ID" value="GGJ25314.1"/>
    <property type="molecule type" value="Genomic_DNA"/>
</dbReference>
<evidence type="ECO:0000313" key="2">
    <source>
        <dbReference type="EMBL" id="GGJ25314.1"/>
    </source>
</evidence>
<comment type="caution">
    <text evidence="2">The sequence shown here is derived from an EMBL/GenBank/DDBJ whole genome shotgun (WGS) entry which is preliminary data.</text>
</comment>
<evidence type="ECO:0000313" key="3">
    <source>
        <dbReference type="Proteomes" id="UP000661507"/>
    </source>
</evidence>
<organism evidence="2 3">
    <name type="scientific">Neoroseomonas lacus</name>
    <dbReference type="NCBI Taxonomy" id="287609"/>
    <lineage>
        <taxon>Bacteria</taxon>
        <taxon>Pseudomonadati</taxon>
        <taxon>Pseudomonadota</taxon>
        <taxon>Alphaproteobacteria</taxon>
        <taxon>Acetobacterales</taxon>
        <taxon>Acetobacteraceae</taxon>
        <taxon>Neoroseomonas</taxon>
    </lineage>
</organism>
<reference evidence="2" key="1">
    <citation type="journal article" date="2014" name="Int. J. Syst. Evol. Microbiol.">
        <title>Complete genome sequence of Corynebacterium casei LMG S-19264T (=DSM 44701T), isolated from a smear-ripened cheese.</title>
        <authorList>
            <consortium name="US DOE Joint Genome Institute (JGI-PGF)"/>
            <person name="Walter F."/>
            <person name="Albersmeier A."/>
            <person name="Kalinowski J."/>
            <person name="Ruckert C."/>
        </authorList>
    </citation>
    <scope>NUCLEOTIDE SEQUENCE</scope>
    <source>
        <strain evidence="2">CGMCC 1.3617</strain>
    </source>
</reference>
<sequence>MSPIVVEFVVSGYRNHQQETTMTSSLEQRIAKAEAVNEWRRAPQRLVERCVEIGKAMKAASEGRRYDPVPAAPIAKGGGGGGARLVQRCVELRKQMLANAAPDQGVQSAQVAKSTLSPGERLIEAARERAALMKSQV</sequence>
<protein>
    <submittedName>
        <fullName evidence="2">Uncharacterized protein</fullName>
    </submittedName>
</protein>
<dbReference type="AlphaFoldDB" id="A0A917NU35"/>
<dbReference type="Proteomes" id="UP000661507">
    <property type="component" value="Unassembled WGS sequence"/>
</dbReference>
<keyword evidence="3" id="KW-1185">Reference proteome</keyword>
<proteinExistence type="predicted"/>
<evidence type="ECO:0000256" key="1">
    <source>
        <dbReference type="SAM" id="MobiDB-lite"/>
    </source>
</evidence>
<feature type="region of interest" description="Disordered" evidence="1">
    <location>
        <begin position="62"/>
        <end position="81"/>
    </location>
</feature>
<accession>A0A917NU35</accession>
<reference evidence="2" key="2">
    <citation type="submission" date="2020-09" db="EMBL/GenBank/DDBJ databases">
        <authorList>
            <person name="Sun Q."/>
            <person name="Zhou Y."/>
        </authorList>
    </citation>
    <scope>NUCLEOTIDE SEQUENCE</scope>
    <source>
        <strain evidence="2">CGMCC 1.3617</strain>
    </source>
</reference>
<name>A0A917NU35_9PROT</name>